<dbReference type="InterPro" id="IPR035093">
    <property type="entry name" value="RelE/ParE_toxin_dom_sf"/>
</dbReference>
<comment type="caution">
    <text evidence="1">The sequence shown here is derived from an EMBL/GenBank/DDBJ whole genome shotgun (WGS) entry which is preliminary data.</text>
</comment>
<gene>
    <name evidence="1" type="ORF">C0Z16_24800</name>
</gene>
<dbReference type="Gene3D" id="3.30.2310.20">
    <property type="entry name" value="RelE-like"/>
    <property type="match status" value="1"/>
</dbReference>
<dbReference type="EMBL" id="PNXY01000020">
    <property type="protein sequence ID" value="PMS27475.1"/>
    <property type="molecule type" value="Genomic_DNA"/>
</dbReference>
<protein>
    <recommendedName>
        <fullName evidence="3">Type II toxin-antitoxin system RelE/ParE family toxin</fullName>
    </recommendedName>
</protein>
<organism evidence="1 2">
    <name type="scientific">Paraburkholderia rhynchosiae</name>
    <dbReference type="NCBI Taxonomy" id="487049"/>
    <lineage>
        <taxon>Bacteria</taxon>
        <taxon>Pseudomonadati</taxon>
        <taxon>Pseudomonadota</taxon>
        <taxon>Betaproteobacteria</taxon>
        <taxon>Burkholderiales</taxon>
        <taxon>Burkholderiaceae</taxon>
        <taxon>Paraburkholderia</taxon>
    </lineage>
</organism>
<name>A0ABX4UZF3_9BURK</name>
<dbReference type="RefSeq" id="WP_102634702.1">
    <property type="nucleotide sequence ID" value="NZ_CADIJZ010000022.1"/>
</dbReference>
<evidence type="ECO:0000313" key="1">
    <source>
        <dbReference type="EMBL" id="PMS27475.1"/>
    </source>
</evidence>
<sequence>MAQIIFQRETHADFDRIFDFLFERAPETAARQIDDIVRALDILQSSPQIGQTGRWHSRNAQVGYFQWGAWLSSTLALRLPIAKGIVDDRPQLSAGMGISCSRSGFEII</sequence>
<accession>A0ABX4UZF3</accession>
<reference evidence="1 2" key="1">
    <citation type="submission" date="2018-01" db="EMBL/GenBank/DDBJ databases">
        <title>Whole genome analyses suggest that Burkholderia sensu lato contains two further novel genera in the rhizoxinica-symbiotica group Mycetohabitans gen. nov., and Trinickia gen. nov.: implications for the evolution of diazotrophy and nodulation in the Burkholderiaceae.</title>
        <authorList>
            <person name="Estrada-de los Santos P."/>
            <person name="Palmer M."/>
            <person name="Chavez-Ramirez B."/>
            <person name="Beukes C."/>
            <person name="Steenkamp E.T."/>
            <person name="Hirsch A.M."/>
            <person name="Manyaka P."/>
            <person name="Maluk M."/>
            <person name="Lafos M."/>
            <person name="Crook M."/>
            <person name="Gross E."/>
            <person name="Simon M.F."/>
            <person name="Bueno dos Reis Junior F."/>
            <person name="Poole P.S."/>
            <person name="Venter S.N."/>
            <person name="James E.K."/>
        </authorList>
    </citation>
    <scope>NUCLEOTIDE SEQUENCE [LARGE SCALE GENOMIC DNA]</scope>
    <source>
        <strain evidence="1 2">WSM 3937</strain>
    </source>
</reference>
<keyword evidence="2" id="KW-1185">Reference proteome</keyword>
<dbReference type="Proteomes" id="UP000235659">
    <property type="component" value="Unassembled WGS sequence"/>
</dbReference>
<evidence type="ECO:0008006" key="3">
    <source>
        <dbReference type="Google" id="ProtNLM"/>
    </source>
</evidence>
<proteinExistence type="predicted"/>
<evidence type="ECO:0000313" key="2">
    <source>
        <dbReference type="Proteomes" id="UP000235659"/>
    </source>
</evidence>